<evidence type="ECO:0000259" key="3">
    <source>
        <dbReference type="PROSITE" id="PS51194"/>
    </source>
</evidence>
<dbReference type="CDD" id="cd18793">
    <property type="entry name" value="SF2_C_SNF"/>
    <property type="match status" value="1"/>
</dbReference>
<dbReference type="PROSITE" id="PS51194">
    <property type="entry name" value="HELICASE_CTER"/>
    <property type="match status" value="1"/>
</dbReference>
<dbReference type="Gene3D" id="3.40.50.300">
    <property type="entry name" value="P-loop containing nucleotide triphosphate hydrolases"/>
    <property type="match status" value="1"/>
</dbReference>
<dbReference type="GO" id="GO:0004674">
    <property type="term" value="F:protein serine/threonine kinase activity"/>
    <property type="evidence" value="ECO:0007669"/>
    <property type="project" value="UniProtKB-KW"/>
</dbReference>
<evidence type="ECO:0000259" key="2">
    <source>
        <dbReference type="PROSITE" id="PS51192"/>
    </source>
</evidence>
<dbReference type="EMBL" id="AP018203">
    <property type="protein sequence ID" value="BAY58057.1"/>
    <property type="molecule type" value="Genomic_DNA"/>
</dbReference>
<dbReference type="CDD" id="cd18012">
    <property type="entry name" value="DEXQc_arch_SWI2_SNF2"/>
    <property type="match status" value="1"/>
</dbReference>
<dbReference type="Pfam" id="PF00176">
    <property type="entry name" value="SNF2-rel_dom"/>
    <property type="match status" value="1"/>
</dbReference>
<accession>A0A1Z4JN53</accession>
<dbReference type="SUPFAM" id="SSF52540">
    <property type="entry name" value="P-loop containing nucleoside triphosphate hydrolases"/>
    <property type="match status" value="2"/>
</dbReference>
<dbReference type="Pfam" id="PF00271">
    <property type="entry name" value="Helicase_C"/>
    <property type="match status" value="1"/>
</dbReference>
<proteinExistence type="predicted"/>
<dbReference type="SMART" id="SM00490">
    <property type="entry name" value="HELICc"/>
    <property type="match status" value="1"/>
</dbReference>
<name>A0A1Z4JN53_LEPBY</name>
<evidence type="ECO:0000313" key="5">
    <source>
        <dbReference type="Proteomes" id="UP000217895"/>
    </source>
</evidence>
<reference evidence="4 5" key="1">
    <citation type="submission" date="2017-06" db="EMBL/GenBank/DDBJ databases">
        <title>Genome sequencing of cyanobaciteial culture collection at National Institute for Environmental Studies (NIES).</title>
        <authorList>
            <person name="Hirose Y."/>
            <person name="Shimura Y."/>
            <person name="Fujisawa T."/>
            <person name="Nakamura Y."/>
            <person name="Kawachi M."/>
        </authorList>
    </citation>
    <scope>NUCLEOTIDE SEQUENCE [LARGE SCALE GENOMIC DNA]</scope>
    <source>
        <strain evidence="4 5">NIES-2135</strain>
    </source>
</reference>
<dbReference type="InterPro" id="IPR038718">
    <property type="entry name" value="SNF2-like_sf"/>
</dbReference>
<dbReference type="InterPro" id="IPR014001">
    <property type="entry name" value="Helicase_ATP-bd"/>
</dbReference>
<feature type="domain" description="Helicase C-terminal" evidence="3">
    <location>
        <begin position="1226"/>
        <end position="1376"/>
    </location>
</feature>
<protein>
    <submittedName>
        <fullName evidence="4">Non-specific serine/threonine protein kinase</fullName>
    </submittedName>
</protein>
<dbReference type="InterPro" id="IPR049730">
    <property type="entry name" value="SNF2/RAD54-like_C"/>
</dbReference>
<keyword evidence="1" id="KW-0378">Hydrolase</keyword>
<dbReference type="GO" id="GO:0005524">
    <property type="term" value="F:ATP binding"/>
    <property type="evidence" value="ECO:0007669"/>
    <property type="project" value="InterPro"/>
</dbReference>
<evidence type="ECO:0000313" key="4">
    <source>
        <dbReference type="EMBL" id="BAY58057.1"/>
    </source>
</evidence>
<dbReference type="GO" id="GO:0016787">
    <property type="term" value="F:hydrolase activity"/>
    <property type="evidence" value="ECO:0007669"/>
    <property type="project" value="UniProtKB-KW"/>
</dbReference>
<dbReference type="Gene3D" id="3.40.50.10810">
    <property type="entry name" value="Tandem AAA-ATPase domain"/>
    <property type="match status" value="1"/>
</dbReference>
<sequence length="1386" mass="156892">MSDDHAQILNRYRKLDKIKRQIVQVFSVMYEPIYRAACLKCLQHAGIREGGKVLSDAMLKTRLDRLINDEILVQVSNGFQCNPAIVEIATRDAIADNKFETLVAAIEAVNPIQVLSGSAKYFKNEQQFLREFRIGIYRNDLTYASKQFEHYSRYSFNRTKITIDEAIFQVCNHPFDAKWVRSLPPPLYETVLLGILNHSVQQFVPANEAFTLLQEDCQQNKTKFSWQPLLLVEQLLLRGQLAEAQSILERLPAEPSAALSGWLKTLSGDFETAIAQYTIGLAAFRKAIGKRKAYFSGLLGIFFILALLKAGSTAQLSEAKTYAGIGKQAKNWLSPTYETLEKIIQLQQGDIGQKDWILDLAPYRHQHGIETIVNALVVYWTDTSTARSRLSSGLSAFYAQAQASGYYWVALEVAMLLSRFKPKSEFVEIAEQLQRSTEIVPLVDLVKSLEPWELCLNALTNLNQAPVVSEPSETKQRLAWFITMYASSWTIQPKEQSLNAKGEWGKGRNVALKRLVRSSEDFPYLTEQDQKICAGLKAYSSGGYYGQVDYRFDEKAILGLIGHPYVFWDDAPGTRIEVVRGEPELIVKKGKHDRLTLELSPALKDNQSILLIKESPTRLKIIELTAEHRRIGEILGSRNKLEVPEQAKDRVLNAIHAISGLVTVHSDIGGGVSAEEVPADPTPNFHLLPARSGLRVAVLVRPFATGGSYYRPGMGGETVIAEVEGQRLQTTRDLKLERKLANDAMLDCDILMEHEQEDGEWLIEDPEDCLELLLELQELGDRIIISHPEGEKFRIRREVGIGNFQMKIQRQRDWFEASGELRIDEDSVLEMQRLLELLGQSNSRFIRLEDGQFLALTKEFRKRLDEFRAIAEQQGKKTRFHPLAAVAIEDWIDEIGELEADRYWQKHIQKLKEVESLDPVLPSTLQAELRDYQIEGFRWMAKLAHWGVGACLADGMGLGKTLQSIALILTRAANGATLVIAPTSVCLNWISEVERFAPTLNVVQFGSGDRQKVLDRLQPFDILICSYGLLQQDDVAQKLAQIEWQTIVLDEAQSIKNFATKRSQAAMNLRGGFKLITTGTPIENHLGELWNLFRFINPGLLGSLEQFNERFATPIERFEDKQARTRLRKLIQPFILRRTKTQVLQELPSRTEIVLHVELSPDERLFYEALRKSAMQRLAESDATAGQKHLQVLAEIMKLRRSCCNTRLVTPDSPLPSAKLQLFSEVLEELLDNKHKVLVFSQFVDHLKILQELLKEKAIAYQYLDGSTSTPERKKRINAFQAGEGDVFLISLKAGGTGLNLTAADYVIHMDPWWNPAVEDQASDRAHRIGQQRPVTIYRLVAKDTIEDKIVDLHQHKRELADSLLEGTEVSGKISTDELLHLIQEG</sequence>
<evidence type="ECO:0000256" key="1">
    <source>
        <dbReference type="ARBA" id="ARBA00022801"/>
    </source>
</evidence>
<keyword evidence="4" id="KW-0723">Serine/threonine-protein kinase</keyword>
<keyword evidence="4" id="KW-0418">Kinase</keyword>
<organism evidence="4 5">
    <name type="scientific">Leptolyngbya boryana NIES-2135</name>
    <dbReference type="NCBI Taxonomy" id="1973484"/>
    <lineage>
        <taxon>Bacteria</taxon>
        <taxon>Bacillati</taxon>
        <taxon>Cyanobacteriota</taxon>
        <taxon>Cyanophyceae</taxon>
        <taxon>Leptolyngbyales</taxon>
        <taxon>Leptolyngbyaceae</taxon>
        <taxon>Leptolyngbya group</taxon>
        <taxon>Leptolyngbya</taxon>
    </lineage>
</organism>
<dbReference type="InterPro" id="IPR001650">
    <property type="entry name" value="Helicase_C-like"/>
</dbReference>
<dbReference type="SMART" id="SM00487">
    <property type="entry name" value="DEXDc"/>
    <property type="match status" value="1"/>
</dbReference>
<dbReference type="InterPro" id="IPR027417">
    <property type="entry name" value="P-loop_NTPase"/>
</dbReference>
<dbReference type="InterPro" id="IPR000330">
    <property type="entry name" value="SNF2_N"/>
</dbReference>
<gene>
    <name evidence="4" type="ORF">NIES2135_49300</name>
</gene>
<dbReference type="Proteomes" id="UP000217895">
    <property type="component" value="Chromosome"/>
</dbReference>
<keyword evidence="4" id="KW-0808">Transferase</keyword>
<dbReference type="PANTHER" id="PTHR10799">
    <property type="entry name" value="SNF2/RAD54 HELICASE FAMILY"/>
    <property type="match status" value="1"/>
</dbReference>
<feature type="domain" description="Helicase ATP-binding" evidence="2">
    <location>
        <begin position="941"/>
        <end position="1099"/>
    </location>
</feature>
<dbReference type="PROSITE" id="PS51192">
    <property type="entry name" value="HELICASE_ATP_BIND_1"/>
    <property type="match status" value="1"/>
</dbReference>
<keyword evidence="5" id="KW-1185">Reference proteome</keyword>